<dbReference type="GO" id="GO:0005829">
    <property type="term" value="C:cytosol"/>
    <property type="evidence" value="ECO:0007669"/>
    <property type="project" value="TreeGrafter"/>
</dbReference>
<evidence type="ECO:0000256" key="10">
    <source>
        <dbReference type="RuleBase" id="RU364030"/>
    </source>
</evidence>
<dbReference type="OMA" id="VIQECIM"/>
<dbReference type="AlphaFoldDB" id="A0A336MCF3"/>
<comment type="similarity">
    <text evidence="3 10">Belongs to the TBCA family.</text>
</comment>
<keyword evidence="8 10" id="KW-0206">Cytoskeleton</keyword>
<evidence type="ECO:0000256" key="9">
    <source>
        <dbReference type="ARBA" id="ARBA00026055"/>
    </source>
</evidence>
<dbReference type="InterPro" id="IPR036126">
    <property type="entry name" value="TBCA_sf"/>
</dbReference>
<evidence type="ECO:0000256" key="7">
    <source>
        <dbReference type="ARBA" id="ARBA00023186"/>
    </source>
</evidence>
<dbReference type="GO" id="GO:0007021">
    <property type="term" value="P:tubulin complex assembly"/>
    <property type="evidence" value="ECO:0007669"/>
    <property type="project" value="UniProtKB-UniRule"/>
</dbReference>
<evidence type="ECO:0000256" key="8">
    <source>
        <dbReference type="ARBA" id="ARBA00023212"/>
    </source>
</evidence>
<dbReference type="Gene3D" id="1.20.58.90">
    <property type="match status" value="1"/>
</dbReference>
<evidence type="ECO:0000256" key="5">
    <source>
        <dbReference type="ARBA" id="ARBA00022490"/>
    </source>
</evidence>
<comment type="function">
    <text evidence="1">Tubulin-folding protein; involved in the early step of the tubulin folding pathway.</text>
</comment>
<dbReference type="SUPFAM" id="SSF46988">
    <property type="entry name" value="Tubulin chaperone cofactor A"/>
    <property type="match status" value="1"/>
</dbReference>
<dbReference type="VEuPathDB" id="VectorBase:CSON013092"/>
<comment type="subunit">
    <text evidence="9 10">Supercomplex made of cofactors A to E. Cofactors A and D function by capturing and stabilizing tubulin in a quasi-native conformation. Cofactor E binds to the cofactor D-tubulin complex; interaction with cofactor C then causes the release of tubulin polypeptides that are committed to the native state.</text>
</comment>
<evidence type="ECO:0000256" key="11">
    <source>
        <dbReference type="SAM" id="MobiDB-lite"/>
    </source>
</evidence>
<evidence type="ECO:0000313" key="12">
    <source>
        <dbReference type="EMBL" id="SSX26077.1"/>
    </source>
</evidence>
<keyword evidence="5 10" id="KW-0963">Cytoplasm</keyword>
<evidence type="ECO:0000256" key="2">
    <source>
        <dbReference type="ARBA" id="ARBA00004245"/>
    </source>
</evidence>
<accession>A0A336MCF3</accession>
<dbReference type="EMBL" id="UFQT01000646">
    <property type="protein sequence ID" value="SSX26077.1"/>
    <property type="molecule type" value="Genomic_DNA"/>
</dbReference>
<reference evidence="12" key="1">
    <citation type="submission" date="2018-07" db="EMBL/GenBank/DDBJ databases">
        <authorList>
            <person name="Quirk P.G."/>
            <person name="Krulwich T.A."/>
        </authorList>
    </citation>
    <scope>NUCLEOTIDE SEQUENCE</scope>
</reference>
<sequence length="109" mass="12671">MTDPRLKQIKIKAGVVKRCTKDVTSYEKEAESQKNKVEKLKSNDGEEHDIKKQEEVLQECLMMIPDSKRRLRKCYEELTNILEGEKELEEAEEYKLAVSIAEEAKAQLD</sequence>
<evidence type="ECO:0000256" key="1">
    <source>
        <dbReference type="ARBA" id="ARBA00003046"/>
    </source>
</evidence>
<dbReference type="GO" id="GO:0048487">
    <property type="term" value="F:beta-tubulin binding"/>
    <property type="evidence" value="ECO:0007669"/>
    <property type="project" value="InterPro"/>
</dbReference>
<name>A0A336MCF3_CULSO</name>
<keyword evidence="6 10" id="KW-0493">Microtubule</keyword>
<gene>
    <name evidence="12" type="primary">CSON013092</name>
</gene>
<evidence type="ECO:0000256" key="3">
    <source>
        <dbReference type="ARBA" id="ARBA00006806"/>
    </source>
</evidence>
<feature type="region of interest" description="Disordered" evidence="11">
    <location>
        <begin position="27"/>
        <end position="49"/>
    </location>
</feature>
<dbReference type="PANTHER" id="PTHR21500:SF0">
    <property type="entry name" value="TUBULIN-SPECIFIC CHAPERONE A"/>
    <property type="match status" value="1"/>
</dbReference>
<organism evidence="12">
    <name type="scientific">Culicoides sonorensis</name>
    <name type="common">Biting midge</name>
    <dbReference type="NCBI Taxonomy" id="179676"/>
    <lineage>
        <taxon>Eukaryota</taxon>
        <taxon>Metazoa</taxon>
        <taxon>Ecdysozoa</taxon>
        <taxon>Arthropoda</taxon>
        <taxon>Hexapoda</taxon>
        <taxon>Insecta</taxon>
        <taxon>Pterygota</taxon>
        <taxon>Neoptera</taxon>
        <taxon>Endopterygota</taxon>
        <taxon>Diptera</taxon>
        <taxon>Nematocera</taxon>
        <taxon>Chironomoidea</taxon>
        <taxon>Ceratopogonidae</taxon>
        <taxon>Ceratopogoninae</taxon>
        <taxon>Culicoides</taxon>
        <taxon>Monoculicoides</taxon>
    </lineage>
</organism>
<dbReference type="Pfam" id="PF02970">
    <property type="entry name" value="TBCA"/>
    <property type="match status" value="1"/>
</dbReference>
<protein>
    <recommendedName>
        <fullName evidence="4 10">Tubulin-specific chaperone A</fullName>
    </recommendedName>
</protein>
<evidence type="ECO:0000256" key="4">
    <source>
        <dbReference type="ARBA" id="ARBA00015002"/>
    </source>
</evidence>
<dbReference type="PANTHER" id="PTHR21500">
    <property type="entry name" value="TUBULIN-SPECIFIC CHAPERONE A"/>
    <property type="match status" value="1"/>
</dbReference>
<dbReference type="InterPro" id="IPR004226">
    <property type="entry name" value="TBCA"/>
</dbReference>
<dbReference type="GO" id="GO:0005874">
    <property type="term" value="C:microtubule"/>
    <property type="evidence" value="ECO:0007669"/>
    <property type="project" value="UniProtKB-KW"/>
</dbReference>
<dbReference type="FunFam" id="1.20.58.90:FF:000010">
    <property type="entry name" value="Tubulin-specific chaperone A"/>
    <property type="match status" value="1"/>
</dbReference>
<proteinExistence type="inferred from homology"/>
<dbReference type="GO" id="GO:0007023">
    <property type="term" value="P:post-chaperonin tubulin folding pathway"/>
    <property type="evidence" value="ECO:0007669"/>
    <property type="project" value="UniProtKB-UniRule"/>
</dbReference>
<comment type="subcellular location">
    <subcellularLocation>
        <location evidence="2 10">Cytoplasm</location>
        <location evidence="2 10">Cytoskeleton</location>
    </subcellularLocation>
</comment>
<keyword evidence="7 10" id="KW-0143">Chaperone</keyword>
<evidence type="ECO:0000256" key="6">
    <source>
        <dbReference type="ARBA" id="ARBA00022701"/>
    </source>
</evidence>